<evidence type="ECO:0000256" key="1">
    <source>
        <dbReference type="ARBA" id="ARBA00001971"/>
    </source>
</evidence>
<dbReference type="EMBL" id="LT934124">
    <property type="protein sequence ID" value="VAI93889.1"/>
    <property type="molecule type" value="Genomic_DNA"/>
</dbReference>
<dbReference type="Gramene" id="TRITD7Bv1G227980.1">
    <property type="protein sequence ID" value="TRITD7Bv1G227980.1"/>
    <property type="gene ID" value="TRITD7Bv1G227980"/>
</dbReference>
<keyword evidence="8 10" id="KW-0408">Iron</keyword>
<dbReference type="PANTHER" id="PTHR47955">
    <property type="entry name" value="CYTOCHROME P450 FAMILY 71 PROTEIN"/>
    <property type="match status" value="1"/>
</dbReference>
<organism evidence="13 14">
    <name type="scientific">Triticum turgidum subsp. durum</name>
    <name type="common">Durum wheat</name>
    <name type="synonym">Triticum durum</name>
    <dbReference type="NCBI Taxonomy" id="4567"/>
    <lineage>
        <taxon>Eukaryota</taxon>
        <taxon>Viridiplantae</taxon>
        <taxon>Streptophyta</taxon>
        <taxon>Embryophyta</taxon>
        <taxon>Tracheophyta</taxon>
        <taxon>Spermatophyta</taxon>
        <taxon>Magnoliopsida</taxon>
        <taxon>Liliopsida</taxon>
        <taxon>Poales</taxon>
        <taxon>Poaceae</taxon>
        <taxon>BOP clade</taxon>
        <taxon>Pooideae</taxon>
        <taxon>Triticodae</taxon>
        <taxon>Triticeae</taxon>
        <taxon>Triticinae</taxon>
        <taxon>Triticum</taxon>
    </lineage>
</organism>
<dbReference type="FunFam" id="1.10.630.10:FF:000064">
    <property type="entry name" value="Cytochrome P450 monooxygenase"/>
    <property type="match status" value="1"/>
</dbReference>
<dbReference type="GO" id="GO:0016705">
    <property type="term" value="F:oxidoreductase activity, acting on paired donors, with incorporation or reduction of molecular oxygen"/>
    <property type="evidence" value="ECO:0007669"/>
    <property type="project" value="InterPro"/>
</dbReference>
<dbReference type="PANTHER" id="PTHR47955:SF19">
    <property type="entry name" value="CYTOCHROME P450 71A9-LIKE ISOFORM X1"/>
    <property type="match status" value="1"/>
</dbReference>
<dbReference type="PRINTS" id="PR00463">
    <property type="entry name" value="EP450I"/>
</dbReference>
<keyword evidence="9 11" id="KW-0503">Monooxygenase</keyword>
<dbReference type="InterPro" id="IPR002401">
    <property type="entry name" value="Cyt_P450_E_grp-I"/>
</dbReference>
<dbReference type="Pfam" id="PF00067">
    <property type="entry name" value="p450"/>
    <property type="match status" value="1"/>
</dbReference>
<dbReference type="CDD" id="cd11072">
    <property type="entry name" value="CYP71-like"/>
    <property type="match status" value="1"/>
</dbReference>
<keyword evidence="6 12" id="KW-1133">Transmembrane helix</keyword>
<keyword evidence="14" id="KW-1185">Reference proteome</keyword>
<evidence type="ECO:0000256" key="4">
    <source>
        <dbReference type="ARBA" id="ARBA00022692"/>
    </source>
</evidence>
<comment type="cofactor">
    <cofactor evidence="1 10">
        <name>heme</name>
        <dbReference type="ChEBI" id="CHEBI:30413"/>
    </cofactor>
</comment>
<feature type="binding site" description="axial binding residue" evidence="10">
    <location>
        <position position="460"/>
    </location>
    <ligand>
        <name>heme</name>
        <dbReference type="ChEBI" id="CHEBI:30413"/>
    </ligand>
    <ligandPart>
        <name>Fe</name>
        <dbReference type="ChEBI" id="CHEBI:18248"/>
    </ligandPart>
</feature>
<evidence type="ECO:0000256" key="9">
    <source>
        <dbReference type="ARBA" id="ARBA00023033"/>
    </source>
</evidence>
<dbReference type="InterPro" id="IPR036396">
    <property type="entry name" value="Cyt_P450_sf"/>
</dbReference>
<dbReference type="OMA" id="MFIMINI"/>
<evidence type="ECO:0000256" key="2">
    <source>
        <dbReference type="ARBA" id="ARBA00010617"/>
    </source>
</evidence>
<evidence type="ECO:0000313" key="13">
    <source>
        <dbReference type="EMBL" id="VAI93889.1"/>
    </source>
</evidence>
<proteinExistence type="inferred from homology"/>
<dbReference type="PROSITE" id="PS00086">
    <property type="entry name" value="CYTOCHROME_P450"/>
    <property type="match status" value="1"/>
</dbReference>
<dbReference type="GO" id="GO:0005506">
    <property type="term" value="F:iron ion binding"/>
    <property type="evidence" value="ECO:0007669"/>
    <property type="project" value="InterPro"/>
</dbReference>
<evidence type="ECO:0000256" key="3">
    <source>
        <dbReference type="ARBA" id="ARBA00022617"/>
    </source>
</evidence>
<dbReference type="PRINTS" id="PR00385">
    <property type="entry name" value="P450"/>
</dbReference>
<feature type="transmembrane region" description="Helical" evidence="12">
    <location>
        <begin position="26"/>
        <end position="45"/>
    </location>
</feature>
<evidence type="ECO:0000256" key="8">
    <source>
        <dbReference type="ARBA" id="ARBA00023004"/>
    </source>
</evidence>
<accession>A0A9R1C6U8</accession>
<comment type="similarity">
    <text evidence="2 11">Belongs to the cytochrome P450 family.</text>
</comment>
<dbReference type="Proteomes" id="UP000324705">
    <property type="component" value="Chromosome 7B"/>
</dbReference>
<evidence type="ECO:0008006" key="15">
    <source>
        <dbReference type="Google" id="ProtNLM"/>
    </source>
</evidence>
<dbReference type="AlphaFoldDB" id="A0A9R1C6U8"/>
<name>A0A9R1C6U8_TRITD</name>
<dbReference type="GO" id="GO:0004497">
    <property type="term" value="F:monooxygenase activity"/>
    <property type="evidence" value="ECO:0007669"/>
    <property type="project" value="UniProtKB-KW"/>
</dbReference>
<dbReference type="GO" id="GO:0020037">
    <property type="term" value="F:heme binding"/>
    <property type="evidence" value="ECO:0007669"/>
    <property type="project" value="InterPro"/>
</dbReference>
<keyword evidence="4 12" id="KW-0812">Transmembrane</keyword>
<evidence type="ECO:0000256" key="10">
    <source>
        <dbReference type="PIRSR" id="PIRSR602401-1"/>
    </source>
</evidence>
<dbReference type="InterPro" id="IPR001128">
    <property type="entry name" value="Cyt_P450"/>
</dbReference>
<protein>
    <recommendedName>
        <fullName evidence="15">Cytochrome P450</fullName>
    </recommendedName>
</protein>
<reference evidence="13 14" key="1">
    <citation type="submission" date="2017-09" db="EMBL/GenBank/DDBJ databases">
        <authorList>
            <consortium name="International Durum Wheat Genome Sequencing Consortium (IDWGSC)"/>
            <person name="Milanesi L."/>
        </authorList>
    </citation>
    <scope>NUCLEOTIDE SEQUENCE [LARGE SCALE GENOMIC DNA]</scope>
    <source>
        <strain evidence="14">cv. Svevo</strain>
    </source>
</reference>
<evidence type="ECO:0000256" key="6">
    <source>
        <dbReference type="ARBA" id="ARBA00022989"/>
    </source>
</evidence>
<evidence type="ECO:0000256" key="7">
    <source>
        <dbReference type="ARBA" id="ARBA00023002"/>
    </source>
</evidence>
<keyword evidence="12" id="KW-0472">Membrane</keyword>
<evidence type="ECO:0000256" key="11">
    <source>
        <dbReference type="RuleBase" id="RU000461"/>
    </source>
</evidence>
<evidence type="ECO:0000256" key="5">
    <source>
        <dbReference type="ARBA" id="ARBA00022723"/>
    </source>
</evidence>
<sequence>MIWNLSGMRRPSWHIQMEDTTTSQYYSVYLVWALVLAPLALAVTWRKKANNSLRLPPGPWQLPVIGSLHHLVRQLPHRALRDLAMRHGPVMLLRLGSVPTIVLSSPDAAREVLKTQDLVFATRRLTATMGVLTCGGRDMIFAPYGDYWRQLRKIAVTEVLTAGRVRSFRAIREEEVATMLCAIQSAGPVVDLRVLLSALVSDGTFRAVMGSRCDSKQRDLFLHELDRIVCLATGLNTADLWPSSWLAGRLSNALRRAEEIHASVFGIIKGIIHEHLERREEGQGGEEDVLDVLLKIHKDGVIDMVAVEGVIFDIFSAGSETSATTLEWAMAELVKNPAAMVKATAEVRRAFEGDGTVDEGKLGELPYMRLVIRETFRLHPPLPLMLPRECQEPCKVLGFDVLKGTQVIVNTWALGRDERSWGPDAAEFRPERFESGAGVDVDFRGTDFELLPFGAGRRMCPGMAFGLAGVELPLASMLLHFDWEAPNISNPAEFDMTEQFGVTARRKANLLLRPSLRVPLPTSPPL</sequence>
<gene>
    <name evidence="13" type="ORF">TRITD_7Bv1G227980</name>
</gene>
<keyword evidence="7 11" id="KW-0560">Oxidoreductase</keyword>
<dbReference type="InterPro" id="IPR017972">
    <property type="entry name" value="Cyt_P450_CS"/>
</dbReference>
<keyword evidence="5 10" id="KW-0479">Metal-binding</keyword>
<evidence type="ECO:0000256" key="12">
    <source>
        <dbReference type="SAM" id="Phobius"/>
    </source>
</evidence>
<keyword evidence="3 10" id="KW-0349">Heme</keyword>
<dbReference type="SUPFAM" id="SSF48264">
    <property type="entry name" value="Cytochrome P450"/>
    <property type="match status" value="1"/>
</dbReference>
<evidence type="ECO:0000313" key="14">
    <source>
        <dbReference type="Proteomes" id="UP000324705"/>
    </source>
</evidence>
<dbReference type="Gene3D" id="1.10.630.10">
    <property type="entry name" value="Cytochrome P450"/>
    <property type="match status" value="1"/>
</dbReference>